<name>A0ABX8XCP9_SHEPU</name>
<feature type="transmembrane region" description="Helical" evidence="1">
    <location>
        <begin position="336"/>
        <end position="354"/>
    </location>
</feature>
<dbReference type="Gene3D" id="1.20.1640.10">
    <property type="entry name" value="Multidrug efflux transporter AcrB transmembrane domain"/>
    <property type="match status" value="2"/>
</dbReference>
<sequence length="1027" mass="112898">MNIAEYSIRHKVISWMFVLLLLIGGGISFTGLGQLEFPEFTIKEALVITAYPGASPEQVEEEVTLPLEDALQQLDAVKHVTSINSAGLSQIQIEIKDSYDKTSLPQVWDEVRRKVNDTAGQLPPGTGTPQVMDDFGDVYGILFNLSGPDYSNRELSNYADYLRRELVLVPGVKKVSVVGSITEQVVIEISQQKLSALGLDQSYIYGLINNQNVVSNAGSLVIGDNRIRIHPTGEFGSIQDLARLIVSPPGSTELIYLGDIANIAKDYNETPTVLYHNKGEAALSLGISFSSGVNVVEVGQRVSERLTELESQRPIGMNLDTVYNQSSAVDDTVNGFLINLLESIAIVIAVLLLFMGLRSGLLMGLILLLTILGTFIVMKVLGIELQLISLGALIIALGMLVDNAIVVTEGILIGLRRGKTRLEAAKQIVSQTQWPLLGATIIAIIAFAPIGLSQNASGEFCRSLFQVLMISLFISWITAITLTPFFCHLLFKDAPSDDEQDPYKGWVFNLYRASLTLALRFRIVSILLVGVLLVSAVIGFGHIKNVFFPASNTPIFFVDIWMPEGTDIKATERFAADIEQQLLKQAEQQHTGLTHLTTVIGQGAQRFILPYQPEKGYPAFAQLIVEMQDLEAVKNYMPELERFLNQRFPQAQYRLKNMENGPSPAAKIEARFYGDDPEVLRALGAQVEAIFYAEPSMDGIRHDWRNQVPLVRPQLENAQARETGISKQDLDNALLVNFSGKHIGLYRETSHLLPIVARAPAEERLQADSLWKLQIWSSEHSTFVPATQVVSNFNTEWENPLVMRRDRMRMLAVLADPKLGSDETADSVLRKVKDKVEAIALPAGYHLEWGGEYETAGEAQTAVFSSIPLGYLAMFLITVFLFNSVRQPLVIWFTVPLALIGVSAGLLLFDAPFSFMALLGLLSLSGMVIKNGIVLVDQINLELSEGKAAYSALLDSCVSRVRPVMMAAITTMLGMIPLISDAFFGSMAITIIFGLGFASVLTLIVLPVMYSLAFNIKPTLIGGQSRN</sequence>
<feature type="transmembrane region" description="Helical" evidence="1">
    <location>
        <begin position="464"/>
        <end position="491"/>
    </location>
</feature>
<dbReference type="SUPFAM" id="SSF82693">
    <property type="entry name" value="Multidrug efflux transporter AcrB pore domain, PN1, PN2, PC1 and PC2 subdomains"/>
    <property type="match status" value="2"/>
</dbReference>
<keyword evidence="3" id="KW-1185">Reference proteome</keyword>
<reference evidence="2 3" key="1">
    <citation type="submission" date="2021-08" db="EMBL/GenBank/DDBJ databases">
        <title>Shewanella putrefaciens YZ-J, complete genome.</title>
        <authorList>
            <person name="Yi Z."/>
        </authorList>
    </citation>
    <scope>NUCLEOTIDE SEQUENCE [LARGE SCALE GENOMIC DNA]</scope>
    <source>
        <strain evidence="2 3">YZ-J</strain>
    </source>
</reference>
<keyword evidence="1" id="KW-0472">Membrane</keyword>
<evidence type="ECO:0000313" key="3">
    <source>
        <dbReference type="Proteomes" id="UP000827084"/>
    </source>
</evidence>
<feature type="transmembrane region" description="Helical" evidence="1">
    <location>
        <begin position="387"/>
        <end position="413"/>
    </location>
</feature>
<dbReference type="GeneID" id="67442161"/>
<feature type="transmembrane region" description="Helical" evidence="1">
    <location>
        <begin position="862"/>
        <end position="882"/>
    </location>
</feature>
<dbReference type="RefSeq" id="WP_025008351.1">
    <property type="nucleotide sequence ID" value="NZ_BMPK01000004.1"/>
</dbReference>
<proteinExistence type="predicted"/>
<dbReference type="InterPro" id="IPR001036">
    <property type="entry name" value="Acrflvin-R"/>
</dbReference>
<feature type="transmembrane region" description="Helical" evidence="1">
    <location>
        <begin position="982"/>
        <end position="1010"/>
    </location>
</feature>
<dbReference type="SUPFAM" id="SSF82866">
    <property type="entry name" value="Multidrug efflux transporter AcrB transmembrane domain"/>
    <property type="match status" value="2"/>
</dbReference>
<feature type="transmembrane region" description="Helical" evidence="1">
    <location>
        <begin position="361"/>
        <end position="381"/>
    </location>
</feature>
<evidence type="ECO:0000256" key="1">
    <source>
        <dbReference type="SAM" id="Phobius"/>
    </source>
</evidence>
<dbReference type="PRINTS" id="PR00702">
    <property type="entry name" value="ACRIFLAVINRP"/>
</dbReference>
<dbReference type="PANTHER" id="PTHR32063:SF18">
    <property type="entry name" value="CATION EFFLUX SYSTEM PROTEIN"/>
    <property type="match status" value="1"/>
</dbReference>
<keyword evidence="1" id="KW-0812">Transmembrane</keyword>
<feature type="transmembrane region" description="Helical" evidence="1">
    <location>
        <begin position="957"/>
        <end position="976"/>
    </location>
</feature>
<dbReference type="Gene3D" id="3.30.70.1430">
    <property type="entry name" value="Multidrug efflux transporter AcrB pore domain"/>
    <property type="match status" value="2"/>
</dbReference>
<feature type="transmembrane region" description="Helical" evidence="1">
    <location>
        <begin position="434"/>
        <end position="452"/>
    </location>
</feature>
<organism evidence="2 3">
    <name type="scientific">Shewanella putrefaciens</name>
    <name type="common">Pseudomonas putrefaciens</name>
    <dbReference type="NCBI Taxonomy" id="24"/>
    <lineage>
        <taxon>Bacteria</taxon>
        <taxon>Pseudomonadati</taxon>
        <taxon>Pseudomonadota</taxon>
        <taxon>Gammaproteobacteria</taxon>
        <taxon>Alteromonadales</taxon>
        <taxon>Shewanellaceae</taxon>
        <taxon>Shewanella</taxon>
    </lineage>
</organism>
<dbReference type="PANTHER" id="PTHR32063">
    <property type="match status" value="1"/>
</dbReference>
<dbReference type="InterPro" id="IPR027463">
    <property type="entry name" value="AcrB_DN_DC_subdom"/>
</dbReference>
<dbReference type="SUPFAM" id="SSF82714">
    <property type="entry name" value="Multidrug efflux transporter AcrB TolC docking domain, DN and DC subdomains"/>
    <property type="match status" value="2"/>
</dbReference>
<protein>
    <submittedName>
        <fullName evidence="2">Efflux RND transporter permease subunit</fullName>
    </submittedName>
</protein>
<dbReference type="EMBL" id="CP080635">
    <property type="protein sequence ID" value="QYX73374.1"/>
    <property type="molecule type" value="Genomic_DNA"/>
</dbReference>
<feature type="transmembrane region" description="Helical" evidence="1">
    <location>
        <begin position="889"/>
        <end position="909"/>
    </location>
</feature>
<accession>A0ABX8XCP9</accession>
<dbReference type="Pfam" id="PF00873">
    <property type="entry name" value="ACR_tran"/>
    <property type="match status" value="1"/>
</dbReference>
<dbReference type="Gene3D" id="3.30.70.1320">
    <property type="entry name" value="Multidrug efflux transporter AcrB pore domain like"/>
    <property type="match status" value="1"/>
</dbReference>
<keyword evidence="1" id="KW-1133">Transmembrane helix</keyword>
<dbReference type="Gene3D" id="3.30.2090.10">
    <property type="entry name" value="Multidrug efflux transporter AcrB TolC docking domain, DN and DC subdomains"/>
    <property type="match status" value="2"/>
</dbReference>
<feature type="transmembrane region" description="Helical" evidence="1">
    <location>
        <begin position="12"/>
        <end position="32"/>
    </location>
</feature>
<feature type="transmembrane region" description="Helical" evidence="1">
    <location>
        <begin position="521"/>
        <end position="543"/>
    </location>
</feature>
<gene>
    <name evidence="2" type="ORF">K3G22_02845</name>
</gene>
<dbReference type="Proteomes" id="UP000827084">
    <property type="component" value="Chromosome"/>
</dbReference>
<evidence type="ECO:0000313" key="2">
    <source>
        <dbReference type="EMBL" id="QYX73374.1"/>
    </source>
</evidence>
<dbReference type="Gene3D" id="3.30.70.1440">
    <property type="entry name" value="Multidrug efflux transporter AcrB pore domain"/>
    <property type="match status" value="1"/>
</dbReference>